<dbReference type="AlphaFoldDB" id="A0A412PAK4"/>
<dbReference type="EMBL" id="QRWX01000005">
    <property type="protein sequence ID" value="RGT53683.1"/>
    <property type="molecule type" value="Genomic_DNA"/>
</dbReference>
<protein>
    <submittedName>
        <fullName evidence="1">Uncharacterized protein</fullName>
    </submittedName>
</protein>
<dbReference type="RefSeq" id="WP_118765350.1">
    <property type="nucleotide sequence ID" value="NZ_CABJCF010000005.1"/>
</dbReference>
<reference evidence="1 2" key="1">
    <citation type="submission" date="2018-08" db="EMBL/GenBank/DDBJ databases">
        <title>A genome reference for cultivated species of the human gut microbiota.</title>
        <authorList>
            <person name="Zou Y."/>
            <person name="Xue W."/>
            <person name="Luo G."/>
        </authorList>
    </citation>
    <scope>NUCLEOTIDE SEQUENCE [LARGE SCALE GENOMIC DNA]</scope>
    <source>
        <strain evidence="1 2">AF18-46</strain>
    </source>
</reference>
<accession>A0A412PAK4</accession>
<sequence>MSQLICRISNTNPDVEILKVDHRKEIWKSVSVDTFVREIEKYTYRKEKYPKEKPKLVNVEILAISPNQVIYRQPEHRRIVTYAGKAYTINFPNAIYHVKYTSEKVTSISMYTYMQYRGIETKLYRFPMPNMTMSENMCIGTADRKIKTDVFETVESIVDSQYTHDSVDNLKKTMSTIKWFRHLKNNHLQRSDLKEAICSLKDLVR</sequence>
<evidence type="ECO:0000313" key="2">
    <source>
        <dbReference type="Proteomes" id="UP000284731"/>
    </source>
</evidence>
<organism evidence="1 2">
    <name type="scientific">Solobacterium moorei</name>
    <dbReference type="NCBI Taxonomy" id="102148"/>
    <lineage>
        <taxon>Bacteria</taxon>
        <taxon>Bacillati</taxon>
        <taxon>Bacillota</taxon>
        <taxon>Erysipelotrichia</taxon>
        <taxon>Erysipelotrichales</taxon>
        <taxon>Erysipelotrichaceae</taxon>
        <taxon>Solobacterium</taxon>
    </lineage>
</organism>
<name>A0A412PAK4_9FIRM</name>
<gene>
    <name evidence="1" type="ORF">DWX20_09605</name>
</gene>
<proteinExistence type="predicted"/>
<dbReference type="Proteomes" id="UP000284731">
    <property type="component" value="Unassembled WGS sequence"/>
</dbReference>
<evidence type="ECO:0000313" key="1">
    <source>
        <dbReference type="EMBL" id="RGT53683.1"/>
    </source>
</evidence>
<comment type="caution">
    <text evidence="1">The sequence shown here is derived from an EMBL/GenBank/DDBJ whole genome shotgun (WGS) entry which is preliminary data.</text>
</comment>